<accession>A0A6I4STV7</accession>
<dbReference type="Proteomes" id="UP000433652">
    <property type="component" value="Unassembled WGS sequence"/>
</dbReference>
<evidence type="ECO:0000313" key="2">
    <source>
        <dbReference type="EMBL" id="MXO59411.1"/>
    </source>
</evidence>
<keyword evidence="1" id="KW-0812">Transmembrane</keyword>
<protein>
    <submittedName>
        <fullName evidence="2">Uncharacterized protein</fullName>
    </submittedName>
</protein>
<sequence>MIKAIAGLARLVATLLAIVAGFVAIPSLNVPLVLVVLGLVAGLGYDKEESLRLFLVVFVLPIVGAALGNIPGIGDQLNAVALNVATAAAGVAATVIAMRLFDNSKADVSGLSSLGGSKAA</sequence>
<proteinExistence type="predicted"/>
<feature type="transmembrane region" description="Helical" evidence="1">
    <location>
        <begin position="51"/>
        <end position="68"/>
    </location>
</feature>
<keyword evidence="1" id="KW-0472">Membrane</keyword>
<reference evidence="2 3" key="1">
    <citation type="submission" date="2019-12" db="EMBL/GenBank/DDBJ databases">
        <title>Genomic-based taxomic classification of the family Erythrobacteraceae.</title>
        <authorList>
            <person name="Xu L."/>
        </authorList>
    </citation>
    <scope>NUCLEOTIDE SEQUENCE [LARGE SCALE GENOMIC DNA]</scope>
    <source>
        <strain evidence="2 3">MCCC 1K01500</strain>
    </source>
</reference>
<organism evidence="2 3">
    <name type="scientific">Croceibacterium salegens</name>
    <dbReference type="NCBI Taxonomy" id="1737568"/>
    <lineage>
        <taxon>Bacteria</taxon>
        <taxon>Pseudomonadati</taxon>
        <taxon>Pseudomonadota</taxon>
        <taxon>Alphaproteobacteria</taxon>
        <taxon>Sphingomonadales</taxon>
        <taxon>Erythrobacteraceae</taxon>
        <taxon>Croceibacterium</taxon>
    </lineage>
</organism>
<comment type="caution">
    <text evidence="2">The sequence shown here is derived from an EMBL/GenBank/DDBJ whole genome shotgun (WGS) entry which is preliminary data.</text>
</comment>
<dbReference type="RefSeq" id="WP_159793755.1">
    <property type="nucleotide sequence ID" value="NZ_WTYM01000033.1"/>
</dbReference>
<dbReference type="EMBL" id="WTYM01000033">
    <property type="protein sequence ID" value="MXO59411.1"/>
    <property type="molecule type" value="Genomic_DNA"/>
</dbReference>
<dbReference type="AlphaFoldDB" id="A0A6I4STV7"/>
<gene>
    <name evidence="2" type="ORF">GRI89_07640</name>
</gene>
<evidence type="ECO:0000256" key="1">
    <source>
        <dbReference type="SAM" id="Phobius"/>
    </source>
</evidence>
<feature type="transmembrane region" description="Helical" evidence="1">
    <location>
        <begin position="12"/>
        <end position="45"/>
    </location>
</feature>
<name>A0A6I4STV7_9SPHN</name>
<keyword evidence="3" id="KW-1185">Reference proteome</keyword>
<keyword evidence="1" id="KW-1133">Transmembrane helix</keyword>
<feature type="transmembrane region" description="Helical" evidence="1">
    <location>
        <begin position="80"/>
        <end position="101"/>
    </location>
</feature>
<evidence type="ECO:0000313" key="3">
    <source>
        <dbReference type="Proteomes" id="UP000433652"/>
    </source>
</evidence>